<dbReference type="EMBL" id="AP023420">
    <property type="protein sequence ID" value="BCK84200.1"/>
    <property type="molecule type" value="Genomic_DNA"/>
</dbReference>
<feature type="domain" description="HTH gntR-type" evidence="4">
    <location>
        <begin position="10"/>
        <end position="77"/>
    </location>
</feature>
<dbReference type="GO" id="GO:0003700">
    <property type="term" value="F:DNA-binding transcription factor activity"/>
    <property type="evidence" value="ECO:0007669"/>
    <property type="project" value="InterPro"/>
</dbReference>
<sequence>MAQETIKKAPSLSEYAYEEIKHAIERGVYPPGAKLITQEIADRLGISRTPVVAAVNRLTAEGYADAVPQHGIFVKKLSVKMIRDTLELRLMIELFSVDAVIRNMVFDSDAVQELRSAVEGYQDIGPRDYDKAMKTEANFHSIIIRLAQNAEILRVYQSSRCIETTYQMYRMANMELATVQNAYQEHVRIVELLEAGNQAGVKALLEKHIQLPLNMLNWLVNTGRTTGTISP</sequence>
<dbReference type="PANTHER" id="PTHR43537">
    <property type="entry name" value="TRANSCRIPTIONAL REGULATOR, GNTR FAMILY"/>
    <property type="match status" value="1"/>
</dbReference>
<dbReference type="Proteomes" id="UP000679848">
    <property type="component" value="Chromosome"/>
</dbReference>
<dbReference type="AlphaFoldDB" id="A0A810Q7R9"/>
<evidence type="ECO:0000256" key="3">
    <source>
        <dbReference type="ARBA" id="ARBA00023163"/>
    </source>
</evidence>
<dbReference type="Pfam" id="PF07729">
    <property type="entry name" value="FCD"/>
    <property type="match status" value="1"/>
</dbReference>
<gene>
    <name evidence="5" type="ORF">MM59RIKEN_15190</name>
</gene>
<dbReference type="RefSeq" id="WP_187030170.1">
    <property type="nucleotide sequence ID" value="NZ_AP023420.1"/>
</dbReference>
<dbReference type="InterPro" id="IPR000524">
    <property type="entry name" value="Tscrpt_reg_HTH_GntR"/>
</dbReference>
<dbReference type="PANTHER" id="PTHR43537:SF24">
    <property type="entry name" value="GLUCONATE OPERON TRANSCRIPTIONAL REPRESSOR"/>
    <property type="match status" value="1"/>
</dbReference>
<evidence type="ECO:0000256" key="2">
    <source>
        <dbReference type="ARBA" id="ARBA00023125"/>
    </source>
</evidence>
<dbReference type="KEGG" id="pfaa:MM59RIKEN_15190"/>
<keyword evidence="2" id="KW-0238">DNA-binding</keyword>
<reference evidence="5" key="1">
    <citation type="submission" date="2020-09" db="EMBL/GenBank/DDBJ databases">
        <title>New species isolated from human feces.</title>
        <authorList>
            <person name="Kitahara M."/>
            <person name="Shigeno Y."/>
            <person name="Shime M."/>
            <person name="Matsumoto Y."/>
            <person name="Nakamura S."/>
            <person name="Motooka D."/>
            <person name="Fukuoka S."/>
            <person name="Nishikawa H."/>
            <person name="Benno Y."/>
        </authorList>
    </citation>
    <scope>NUCLEOTIDE SEQUENCE</scope>
    <source>
        <strain evidence="5">MM59</strain>
    </source>
</reference>
<protein>
    <submittedName>
        <fullName evidence="5">Transcriptional regulator</fullName>
    </submittedName>
</protein>
<name>A0A810Q7R9_9FIRM</name>
<dbReference type="InterPro" id="IPR036390">
    <property type="entry name" value="WH_DNA-bd_sf"/>
</dbReference>
<proteinExistence type="predicted"/>
<dbReference type="InterPro" id="IPR036388">
    <property type="entry name" value="WH-like_DNA-bd_sf"/>
</dbReference>
<organism evidence="5 6">
    <name type="scientific">Pusillibacter faecalis</name>
    <dbReference type="NCBI Taxonomy" id="2714358"/>
    <lineage>
        <taxon>Bacteria</taxon>
        <taxon>Bacillati</taxon>
        <taxon>Bacillota</taxon>
        <taxon>Clostridia</taxon>
        <taxon>Eubacteriales</taxon>
        <taxon>Oscillospiraceae</taxon>
        <taxon>Pusillibacter</taxon>
    </lineage>
</organism>
<dbReference type="SUPFAM" id="SSF48008">
    <property type="entry name" value="GntR ligand-binding domain-like"/>
    <property type="match status" value="1"/>
</dbReference>
<keyword evidence="1" id="KW-0805">Transcription regulation</keyword>
<evidence type="ECO:0000256" key="1">
    <source>
        <dbReference type="ARBA" id="ARBA00023015"/>
    </source>
</evidence>
<dbReference type="PROSITE" id="PS50949">
    <property type="entry name" value="HTH_GNTR"/>
    <property type="match status" value="1"/>
</dbReference>
<dbReference type="InterPro" id="IPR011711">
    <property type="entry name" value="GntR_C"/>
</dbReference>
<dbReference type="CDD" id="cd07377">
    <property type="entry name" value="WHTH_GntR"/>
    <property type="match status" value="1"/>
</dbReference>
<dbReference type="InterPro" id="IPR008920">
    <property type="entry name" value="TF_FadR/GntR_C"/>
</dbReference>
<evidence type="ECO:0000259" key="4">
    <source>
        <dbReference type="PROSITE" id="PS50949"/>
    </source>
</evidence>
<dbReference type="SMART" id="SM00895">
    <property type="entry name" value="FCD"/>
    <property type="match status" value="1"/>
</dbReference>
<evidence type="ECO:0000313" key="6">
    <source>
        <dbReference type="Proteomes" id="UP000679848"/>
    </source>
</evidence>
<keyword evidence="6" id="KW-1185">Reference proteome</keyword>
<dbReference type="Gene3D" id="1.20.120.530">
    <property type="entry name" value="GntR ligand-binding domain-like"/>
    <property type="match status" value="1"/>
</dbReference>
<keyword evidence="3" id="KW-0804">Transcription</keyword>
<dbReference type="Gene3D" id="1.10.10.10">
    <property type="entry name" value="Winged helix-like DNA-binding domain superfamily/Winged helix DNA-binding domain"/>
    <property type="match status" value="1"/>
</dbReference>
<dbReference type="SUPFAM" id="SSF46785">
    <property type="entry name" value="Winged helix' DNA-binding domain"/>
    <property type="match status" value="1"/>
</dbReference>
<dbReference type="GO" id="GO:0003677">
    <property type="term" value="F:DNA binding"/>
    <property type="evidence" value="ECO:0007669"/>
    <property type="project" value="UniProtKB-KW"/>
</dbReference>
<evidence type="ECO:0000313" key="5">
    <source>
        <dbReference type="EMBL" id="BCK84200.1"/>
    </source>
</evidence>
<dbReference type="Pfam" id="PF00392">
    <property type="entry name" value="GntR"/>
    <property type="match status" value="1"/>
</dbReference>
<dbReference type="SMART" id="SM00345">
    <property type="entry name" value="HTH_GNTR"/>
    <property type="match status" value="1"/>
</dbReference>
<accession>A0A810Q7R9</accession>